<protein>
    <recommendedName>
        <fullName evidence="8">L,D-TPase catalytic domain-containing protein</fullName>
    </recommendedName>
</protein>
<feature type="chain" id="PRO_5005437461" description="L,D-TPase catalytic domain-containing protein" evidence="7">
    <location>
        <begin position="29"/>
        <end position="167"/>
    </location>
</feature>
<dbReference type="GO" id="GO:0071972">
    <property type="term" value="F:peptidoglycan L,D-transpeptidase activity"/>
    <property type="evidence" value="ECO:0007669"/>
    <property type="project" value="TreeGrafter"/>
</dbReference>
<accession>A0A0G0MKT1</accession>
<evidence type="ECO:0000256" key="6">
    <source>
        <dbReference type="PROSITE-ProRule" id="PRU01373"/>
    </source>
</evidence>
<evidence type="ECO:0000256" key="7">
    <source>
        <dbReference type="SAM" id="SignalP"/>
    </source>
</evidence>
<dbReference type="GO" id="GO:0071555">
    <property type="term" value="P:cell wall organization"/>
    <property type="evidence" value="ECO:0007669"/>
    <property type="project" value="UniProtKB-UniRule"/>
</dbReference>
<dbReference type="Proteomes" id="UP000034235">
    <property type="component" value="Unassembled WGS sequence"/>
</dbReference>
<dbReference type="GO" id="GO:0018104">
    <property type="term" value="P:peptidoglycan-protein cross-linking"/>
    <property type="evidence" value="ECO:0007669"/>
    <property type="project" value="TreeGrafter"/>
</dbReference>
<dbReference type="UniPathway" id="UPA00219"/>
<dbReference type="InterPro" id="IPR050979">
    <property type="entry name" value="LD-transpeptidase"/>
</dbReference>
<evidence type="ECO:0000256" key="1">
    <source>
        <dbReference type="ARBA" id="ARBA00004752"/>
    </source>
</evidence>
<dbReference type="Gene3D" id="2.40.440.10">
    <property type="entry name" value="L,D-transpeptidase catalytic domain-like"/>
    <property type="match status" value="1"/>
</dbReference>
<evidence type="ECO:0000313" key="10">
    <source>
        <dbReference type="Proteomes" id="UP000034235"/>
    </source>
</evidence>
<keyword evidence="4 6" id="KW-0573">Peptidoglycan synthesis</keyword>
<keyword evidence="2" id="KW-0808">Transferase</keyword>
<dbReference type="PATRIC" id="fig|1618422.5.peg.1115"/>
<keyword evidence="5 6" id="KW-0961">Cell wall biogenesis/degradation</keyword>
<dbReference type="EMBL" id="LBUP01000010">
    <property type="protein sequence ID" value="KKQ65541.1"/>
    <property type="molecule type" value="Genomic_DNA"/>
</dbReference>
<dbReference type="CDD" id="cd16913">
    <property type="entry name" value="YkuD_like"/>
    <property type="match status" value="1"/>
</dbReference>
<sequence>MLNVLRKILLSLVLLLTFSLAIPLEVNAQTTQVQSQKRVEVDLTNQRLYAYDGNTLIYNFPISSGKPWWPTPTGEFRGWIKLKSTRMVGGSKQYGTYYNLPNVPYVIYFENSRFPRSGYAIHGAYWHNNFGVPMSHGCVNLRPSDSEKIFNWAPTNILIRIYGVTPR</sequence>
<gene>
    <name evidence="9" type="ORF">US86_C0010G0015</name>
</gene>
<evidence type="ECO:0000259" key="8">
    <source>
        <dbReference type="PROSITE" id="PS52029"/>
    </source>
</evidence>
<dbReference type="GO" id="GO:0005576">
    <property type="term" value="C:extracellular region"/>
    <property type="evidence" value="ECO:0007669"/>
    <property type="project" value="TreeGrafter"/>
</dbReference>
<keyword evidence="7" id="KW-0732">Signal</keyword>
<comment type="pathway">
    <text evidence="1 6">Cell wall biogenesis; peptidoglycan biosynthesis.</text>
</comment>
<dbReference type="InterPro" id="IPR005490">
    <property type="entry name" value="LD_TPept_cat_dom"/>
</dbReference>
<evidence type="ECO:0000256" key="5">
    <source>
        <dbReference type="ARBA" id="ARBA00023316"/>
    </source>
</evidence>
<dbReference type="AlphaFoldDB" id="A0A0G0MKT1"/>
<evidence type="ECO:0000313" key="9">
    <source>
        <dbReference type="EMBL" id="KKQ65541.1"/>
    </source>
</evidence>
<dbReference type="GO" id="GO:0008360">
    <property type="term" value="P:regulation of cell shape"/>
    <property type="evidence" value="ECO:0007669"/>
    <property type="project" value="UniProtKB-UniRule"/>
</dbReference>
<dbReference type="SUPFAM" id="SSF141523">
    <property type="entry name" value="L,D-transpeptidase catalytic domain-like"/>
    <property type="match status" value="1"/>
</dbReference>
<dbReference type="Pfam" id="PF03734">
    <property type="entry name" value="YkuD"/>
    <property type="match status" value="1"/>
</dbReference>
<proteinExistence type="predicted"/>
<comment type="caution">
    <text evidence="9">The sequence shown here is derived from an EMBL/GenBank/DDBJ whole genome shotgun (WGS) entry which is preliminary data.</text>
</comment>
<dbReference type="PANTHER" id="PTHR30582">
    <property type="entry name" value="L,D-TRANSPEPTIDASE"/>
    <property type="match status" value="1"/>
</dbReference>
<dbReference type="InterPro" id="IPR038063">
    <property type="entry name" value="Transpep_catalytic_dom"/>
</dbReference>
<keyword evidence="3 6" id="KW-0133">Cell shape</keyword>
<evidence type="ECO:0000256" key="4">
    <source>
        <dbReference type="ARBA" id="ARBA00022984"/>
    </source>
</evidence>
<feature type="active site" description="Nucleophile" evidence="6">
    <location>
        <position position="138"/>
    </location>
</feature>
<evidence type="ECO:0000256" key="3">
    <source>
        <dbReference type="ARBA" id="ARBA00022960"/>
    </source>
</evidence>
<feature type="domain" description="L,D-TPase catalytic" evidence="8">
    <location>
        <begin position="37"/>
        <end position="162"/>
    </location>
</feature>
<name>A0A0G0MKT1_9BACT</name>
<reference evidence="9 10" key="1">
    <citation type="journal article" date="2015" name="Nature">
        <title>rRNA introns, odd ribosomes, and small enigmatic genomes across a large radiation of phyla.</title>
        <authorList>
            <person name="Brown C.T."/>
            <person name="Hug L.A."/>
            <person name="Thomas B.C."/>
            <person name="Sharon I."/>
            <person name="Castelle C.J."/>
            <person name="Singh A."/>
            <person name="Wilkins M.J."/>
            <person name="Williams K.H."/>
            <person name="Banfield J.F."/>
        </authorList>
    </citation>
    <scope>NUCLEOTIDE SEQUENCE [LARGE SCALE GENOMIC DNA]</scope>
</reference>
<feature type="signal peptide" evidence="7">
    <location>
        <begin position="1"/>
        <end position="28"/>
    </location>
</feature>
<evidence type="ECO:0000256" key="2">
    <source>
        <dbReference type="ARBA" id="ARBA00022679"/>
    </source>
</evidence>
<dbReference type="PROSITE" id="PS52029">
    <property type="entry name" value="LD_TPASE"/>
    <property type="match status" value="1"/>
</dbReference>
<dbReference type="PANTHER" id="PTHR30582:SF2">
    <property type="entry name" value="L,D-TRANSPEPTIDASE YCIB-RELATED"/>
    <property type="match status" value="1"/>
</dbReference>
<feature type="active site" description="Proton donor/acceptor" evidence="6">
    <location>
        <position position="122"/>
    </location>
</feature>
<dbReference type="GO" id="GO:0016740">
    <property type="term" value="F:transferase activity"/>
    <property type="evidence" value="ECO:0007669"/>
    <property type="project" value="UniProtKB-KW"/>
</dbReference>
<organism evidence="9 10">
    <name type="scientific">Candidatus Daviesbacteria bacterium GW2011_GWA2_38_24</name>
    <dbReference type="NCBI Taxonomy" id="1618422"/>
    <lineage>
        <taxon>Bacteria</taxon>
        <taxon>Candidatus Daviesiibacteriota</taxon>
    </lineage>
</organism>